<dbReference type="GO" id="GO:0017054">
    <property type="term" value="C:negative cofactor 2 complex"/>
    <property type="evidence" value="ECO:0007669"/>
    <property type="project" value="InterPro"/>
</dbReference>
<dbReference type="SUPFAM" id="SSF47113">
    <property type="entry name" value="Histone-fold"/>
    <property type="match status" value="1"/>
</dbReference>
<dbReference type="GO" id="GO:0051123">
    <property type="term" value="P:RNA polymerase II preinitiation complex assembly"/>
    <property type="evidence" value="ECO:0007669"/>
    <property type="project" value="TreeGrafter"/>
</dbReference>
<name>A0A1Y2HWB4_9FUNG</name>
<dbReference type="Proteomes" id="UP000193411">
    <property type="component" value="Unassembled WGS sequence"/>
</dbReference>
<proteinExistence type="predicted"/>
<evidence type="ECO:0000313" key="6">
    <source>
        <dbReference type="Proteomes" id="UP000193411"/>
    </source>
</evidence>
<evidence type="ECO:0000256" key="3">
    <source>
        <dbReference type="SAM" id="MobiDB-lite"/>
    </source>
</evidence>
<feature type="region of interest" description="Disordered" evidence="3">
    <location>
        <begin position="94"/>
        <end position="116"/>
    </location>
</feature>
<protein>
    <submittedName>
        <fullName evidence="5">Histone-fold-containing protein</fullName>
    </submittedName>
</protein>
<comment type="caution">
    <text evidence="5">The sequence shown here is derived from an EMBL/GenBank/DDBJ whole genome shotgun (WGS) entry which is preliminary data.</text>
</comment>
<keyword evidence="6" id="KW-1185">Reference proteome</keyword>
<comment type="subcellular location">
    <subcellularLocation>
        <location evidence="1">Nucleus</location>
    </subcellularLocation>
</comment>
<sequence length="180" mass="20508">MSSDTADEELTLPKATVLKIISEMLPPDMQCAKETRELLTDCCVEFIHLISSEANDICEKDSRKTISPDHVITALKELGFEDFVKEVQGSWGEHKEVQKERSQRSERLRKTDLSSEEMARHRRKCLPKLVRGCSSSSRNSHSRRSENCVGGFHLLWSNSFHLPAFCFPLFIKVHTCGPCK</sequence>
<dbReference type="OrthoDB" id="601405at2759"/>
<organism evidence="5 6">
    <name type="scientific">Catenaria anguillulae PL171</name>
    <dbReference type="NCBI Taxonomy" id="765915"/>
    <lineage>
        <taxon>Eukaryota</taxon>
        <taxon>Fungi</taxon>
        <taxon>Fungi incertae sedis</taxon>
        <taxon>Blastocladiomycota</taxon>
        <taxon>Blastocladiomycetes</taxon>
        <taxon>Blastocladiales</taxon>
        <taxon>Catenariaceae</taxon>
        <taxon>Catenaria</taxon>
    </lineage>
</organism>
<dbReference type="PANTHER" id="PTHR46138">
    <property type="entry name" value="PROTEIN DR1"/>
    <property type="match status" value="1"/>
</dbReference>
<dbReference type="GO" id="GO:0000122">
    <property type="term" value="P:negative regulation of transcription by RNA polymerase II"/>
    <property type="evidence" value="ECO:0007669"/>
    <property type="project" value="InterPro"/>
</dbReference>
<dbReference type="AlphaFoldDB" id="A0A1Y2HWB4"/>
<dbReference type="GO" id="GO:0016251">
    <property type="term" value="F:RNA polymerase II general transcription initiation factor activity"/>
    <property type="evidence" value="ECO:0007669"/>
    <property type="project" value="TreeGrafter"/>
</dbReference>
<evidence type="ECO:0000313" key="5">
    <source>
        <dbReference type="EMBL" id="ORZ38041.1"/>
    </source>
</evidence>
<dbReference type="Pfam" id="PF00808">
    <property type="entry name" value="CBFD_NFYB_HMF"/>
    <property type="match status" value="1"/>
</dbReference>
<dbReference type="EMBL" id="MCFL01000010">
    <property type="protein sequence ID" value="ORZ38041.1"/>
    <property type="molecule type" value="Genomic_DNA"/>
</dbReference>
<evidence type="ECO:0000259" key="4">
    <source>
        <dbReference type="Pfam" id="PF00808"/>
    </source>
</evidence>
<feature type="domain" description="Transcription factor CBF/NF-Y/archaeal histone" evidence="4">
    <location>
        <begin position="11"/>
        <end position="75"/>
    </location>
</feature>
<dbReference type="Gene3D" id="1.10.20.10">
    <property type="entry name" value="Histone, subunit A"/>
    <property type="match status" value="1"/>
</dbReference>
<dbReference type="CDD" id="cd22905">
    <property type="entry name" value="HFD_Dr1"/>
    <property type="match status" value="1"/>
</dbReference>
<evidence type="ECO:0000256" key="1">
    <source>
        <dbReference type="ARBA" id="ARBA00004123"/>
    </source>
</evidence>
<reference evidence="5 6" key="1">
    <citation type="submission" date="2016-07" db="EMBL/GenBank/DDBJ databases">
        <title>Pervasive Adenine N6-methylation of Active Genes in Fungi.</title>
        <authorList>
            <consortium name="DOE Joint Genome Institute"/>
            <person name="Mondo S.J."/>
            <person name="Dannebaum R.O."/>
            <person name="Kuo R.C."/>
            <person name="Labutti K."/>
            <person name="Haridas S."/>
            <person name="Kuo A."/>
            <person name="Salamov A."/>
            <person name="Ahrendt S.R."/>
            <person name="Lipzen A."/>
            <person name="Sullivan W."/>
            <person name="Andreopoulos W.B."/>
            <person name="Clum A."/>
            <person name="Lindquist E."/>
            <person name="Daum C."/>
            <person name="Ramamoorthy G.K."/>
            <person name="Gryganskyi A."/>
            <person name="Culley D."/>
            <person name="Magnuson J.K."/>
            <person name="James T.Y."/>
            <person name="O'Malley M.A."/>
            <person name="Stajich J.E."/>
            <person name="Spatafora J.W."/>
            <person name="Visel A."/>
            <person name="Grigoriev I.V."/>
        </authorList>
    </citation>
    <scope>NUCLEOTIDE SEQUENCE [LARGE SCALE GENOMIC DNA]</scope>
    <source>
        <strain evidence="5 6">PL171</strain>
    </source>
</reference>
<keyword evidence="2" id="KW-0539">Nucleus</keyword>
<dbReference type="InterPro" id="IPR003958">
    <property type="entry name" value="CBFA_NFYB_domain"/>
</dbReference>
<dbReference type="InterPro" id="IPR042225">
    <property type="entry name" value="Ncb2"/>
</dbReference>
<dbReference type="PANTHER" id="PTHR46138:SF1">
    <property type="entry name" value="PROTEIN DR1"/>
    <property type="match status" value="1"/>
</dbReference>
<dbReference type="GO" id="GO:0017025">
    <property type="term" value="F:TBP-class protein binding"/>
    <property type="evidence" value="ECO:0007669"/>
    <property type="project" value="TreeGrafter"/>
</dbReference>
<dbReference type="FunFam" id="1.10.20.10:FF:000019">
    <property type="entry name" value="Negative cofactor 2 beta"/>
    <property type="match status" value="1"/>
</dbReference>
<dbReference type="GO" id="GO:0046982">
    <property type="term" value="F:protein heterodimerization activity"/>
    <property type="evidence" value="ECO:0007669"/>
    <property type="project" value="InterPro"/>
</dbReference>
<evidence type="ECO:0000256" key="2">
    <source>
        <dbReference type="ARBA" id="ARBA00023242"/>
    </source>
</evidence>
<accession>A0A1Y2HWB4</accession>
<gene>
    <name evidence="5" type="ORF">BCR44DRAFT_1387908</name>
</gene>
<dbReference type="STRING" id="765915.A0A1Y2HWB4"/>
<dbReference type="InterPro" id="IPR009072">
    <property type="entry name" value="Histone-fold"/>
</dbReference>